<keyword evidence="2" id="KW-1185">Reference proteome</keyword>
<comment type="caution">
    <text evidence="1">The sequence shown here is derived from an EMBL/GenBank/DDBJ whole genome shotgun (WGS) entry which is preliminary data.</text>
</comment>
<evidence type="ECO:0000313" key="2">
    <source>
        <dbReference type="Proteomes" id="UP000324222"/>
    </source>
</evidence>
<gene>
    <name evidence="1" type="ORF">E2C01_041769</name>
</gene>
<name>A0A5B7FRJ6_PORTR</name>
<sequence length="78" mass="9042">MTVTRLQASLLPLPHMITSYFFSLYSNIPTPFPPPPLTVFLFLFVLLHQPTVRAPQSSVSVTRREWRVCIRLRLMAQD</sequence>
<evidence type="ECO:0000313" key="1">
    <source>
        <dbReference type="EMBL" id="MPC48005.1"/>
    </source>
</evidence>
<accession>A0A5B7FRJ6</accession>
<dbReference type="EMBL" id="VSRR010008050">
    <property type="protein sequence ID" value="MPC48005.1"/>
    <property type="molecule type" value="Genomic_DNA"/>
</dbReference>
<proteinExistence type="predicted"/>
<organism evidence="1 2">
    <name type="scientific">Portunus trituberculatus</name>
    <name type="common">Swimming crab</name>
    <name type="synonym">Neptunus trituberculatus</name>
    <dbReference type="NCBI Taxonomy" id="210409"/>
    <lineage>
        <taxon>Eukaryota</taxon>
        <taxon>Metazoa</taxon>
        <taxon>Ecdysozoa</taxon>
        <taxon>Arthropoda</taxon>
        <taxon>Crustacea</taxon>
        <taxon>Multicrustacea</taxon>
        <taxon>Malacostraca</taxon>
        <taxon>Eumalacostraca</taxon>
        <taxon>Eucarida</taxon>
        <taxon>Decapoda</taxon>
        <taxon>Pleocyemata</taxon>
        <taxon>Brachyura</taxon>
        <taxon>Eubrachyura</taxon>
        <taxon>Portunoidea</taxon>
        <taxon>Portunidae</taxon>
        <taxon>Portuninae</taxon>
        <taxon>Portunus</taxon>
    </lineage>
</organism>
<dbReference type="Proteomes" id="UP000324222">
    <property type="component" value="Unassembled WGS sequence"/>
</dbReference>
<protein>
    <submittedName>
        <fullName evidence="1">Uncharacterized protein</fullName>
    </submittedName>
</protein>
<dbReference type="AlphaFoldDB" id="A0A5B7FRJ6"/>
<reference evidence="1 2" key="1">
    <citation type="submission" date="2019-05" db="EMBL/GenBank/DDBJ databases">
        <title>Another draft genome of Portunus trituberculatus and its Hox gene families provides insights of decapod evolution.</title>
        <authorList>
            <person name="Jeong J.-H."/>
            <person name="Song I."/>
            <person name="Kim S."/>
            <person name="Choi T."/>
            <person name="Kim D."/>
            <person name="Ryu S."/>
            <person name="Kim W."/>
        </authorList>
    </citation>
    <scope>NUCLEOTIDE SEQUENCE [LARGE SCALE GENOMIC DNA]</scope>
    <source>
        <tissue evidence="1">Muscle</tissue>
    </source>
</reference>